<dbReference type="EMBL" id="CAKMTQ010000002">
    <property type="protein sequence ID" value="CAH1522333.1"/>
    <property type="molecule type" value="Genomic_DNA"/>
</dbReference>
<organism evidence="1 2">
    <name type="scientific">Vibrio owensii</name>
    <dbReference type="NCBI Taxonomy" id="696485"/>
    <lineage>
        <taxon>Bacteria</taxon>
        <taxon>Pseudomonadati</taxon>
        <taxon>Pseudomonadota</taxon>
        <taxon>Gammaproteobacteria</taxon>
        <taxon>Vibrionales</taxon>
        <taxon>Vibrionaceae</taxon>
        <taxon>Vibrio</taxon>
    </lineage>
</organism>
<protein>
    <submittedName>
        <fullName evidence="1">Uncharacterized protein</fullName>
    </submittedName>
</protein>
<gene>
    <name evidence="1" type="ORF">THF1D04_100124</name>
</gene>
<evidence type="ECO:0000313" key="2">
    <source>
        <dbReference type="Proteomes" id="UP001295420"/>
    </source>
</evidence>
<reference evidence="1" key="1">
    <citation type="submission" date="2022-01" db="EMBL/GenBank/DDBJ databases">
        <authorList>
            <person name="Lagorce A."/>
        </authorList>
    </citation>
    <scope>NUCLEOTIDE SEQUENCE</scope>
    <source>
        <strain evidence="1">Th15_F1_D04</strain>
    </source>
</reference>
<proteinExistence type="predicted"/>
<dbReference type="AlphaFoldDB" id="A0AAU9Q074"/>
<comment type="caution">
    <text evidence="1">The sequence shown here is derived from an EMBL/GenBank/DDBJ whole genome shotgun (WGS) entry which is preliminary data.</text>
</comment>
<accession>A0AAU9Q074</accession>
<dbReference type="Proteomes" id="UP001295420">
    <property type="component" value="Unassembled WGS sequence"/>
</dbReference>
<sequence length="48" mass="5569">MKTRIGHISFALNDIYIPVAESNQKNKRVAMQTITQKEEPRLTRQALK</sequence>
<name>A0AAU9Q074_9VIBR</name>
<evidence type="ECO:0000313" key="1">
    <source>
        <dbReference type="EMBL" id="CAH1522333.1"/>
    </source>
</evidence>